<sequence>MFRATSLLPIKSTDALVPSDKILEIKSSNHNQQRSDAEMHSKSQDRKFKVLKMAKKGILTYGMQIPSTMLNDAIKMMVDYKEYSRGVGKTEEKGPMIRGEELVERVKSFKTKIVLSTKKKPASKAKEVKEMYVDDPDQLHVTTLLGDEDDASNYTVFVHDKDKEVREKETPITKPLSSLRTDRLGMTPDQRGSIVVNLVMNLTQWETPTLGSIPGGNPELISCTSGASKNASDVMVQNLNLQVQPITGVDDLIPYPPIITIITIKPTRFKRKKIMDEFIAEKVPATVQESVSAQVINEVKNHAHILVPDVVADFIRPCLHKVVLHVHHTKRISLTTTPTLSTTDITIPELKKKLYEMMPNNTKSIMLSTLLYENLCTNTNKLLQKCHTPTCRNEKVTGGE</sequence>
<dbReference type="Proteomes" id="UP001151760">
    <property type="component" value="Unassembled WGS sequence"/>
</dbReference>
<reference evidence="1" key="2">
    <citation type="submission" date="2022-01" db="EMBL/GenBank/DDBJ databases">
        <authorList>
            <person name="Yamashiro T."/>
            <person name="Shiraishi A."/>
            <person name="Satake H."/>
            <person name="Nakayama K."/>
        </authorList>
    </citation>
    <scope>NUCLEOTIDE SEQUENCE</scope>
</reference>
<name>A0ABQ5CQG5_9ASTR</name>
<accession>A0ABQ5CQG5</accession>
<gene>
    <name evidence="1" type="ORF">Tco_0908872</name>
</gene>
<dbReference type="EMBL" id="BQNB010014473">
    <property type="protein sequence ID" value="GJT28597.1"/>
    <property type="molecule type" value="Genomic_DNA"/>
</dbReference>
<comment type="caution">
    <text evidence="1">The sequence shown here is derived from an EMBL/GenBank/DDBJ whole genome shotgun (WGS) entry which is preliminary data.</text>
</comment>
<evidence type="ECO:0000313" key="2">
    <source>
        <dbReference type="Proteomes" id="UP001151760"/>
    </source>
</evidence>
<reference evidence="1" key="1">
    <citation type="journal article" date="2022" name="Int. J. Mol. Sci.">
        <title>Draft Genome of Tanacetum Coccineum: Genomic Comparison of Closely Related Tanacetum-Family Plants.</title>
        <authorList>
            <person name="Yamashiro T."/>
            <person name="Shiraishi A."/>
            <person name="Nakayama K."/>
            <person name="Satake H."/>
        </authorList>
    </citation>
    <scope>NUCLEOTIDE SEQUENCE</scope>
</reference>
<protein>
    <submittedName>
        <fullName evidence="1">Uncharacterized protein</fullName>
    </submittedName>
</protein>
<proteinExistence type="predicted"/>
<evidence type="ECO:0000313" key="1">
    <source>
        <dbReference type="EMBL" id="GJT28597.1"/>
    </source>
</evidence>
<keyword evidence="2" id="KW-1185">Reference proteome</keyword>
<organism evidence="1 2">
    <name type="scientific">Tanacetum coccineum</name>
    <dbReference type="NCBI Taxonomy" id="301880"/>
    <lineage>
        <taxon>Eukaryota</taxon>
        <taxon>Viridiplantae</taxon>
        <taxon>Streptophyta</taxon>
        <taxon>Embryophyta</taxon>
        <taxon>Tracheophyta</taxon>
        <taxon>Spermatophyta</taxon>
        <taxon>Magnoliopsida</taxon>
        <taxon>eudicotyledons</taxon>
        <taxon>Gunneridae</taxon>
        <taxon>Pentapetalae</taxon>
        <taxon>asterids</taxon>
        <taxon>campanulids</taxon>
        <taxon>Asterales</taxon>
        <taxon>Asteraceae</taxon>
        <taxon>Asteroideae</taxon>
        <taxon>Anthemideae</taxon>
        <taxon>Anthemidinae</taxon>
        <taxon>Tanacetum</taxon>
    </lineage>
</organism>